<dbReference type="SUPFAM" id="SSF52058">
    <property type="entry name" value="L domain-like"/>
    <property type="match status" value="2"/>
</dbReference>
<evidence type="ECO:0000313" key="4">
    <source>
        <dbReference type="Proteomes" id="UP001458880"/>
    </source>
</evidence>
<dbReference type="Proteomes" id="UP001458880">
    <property type="component" value="Unassembled WGS sequence"/>
</dbReference>
<gene>
    <name evidence="3" type="ORF">QE152_g23563</name>
</gene>
<dbReference type="PROSITE" id="PS51450">
    <property type="entry name" value="LRR"/>
    <property type="match status" value="1"/>
</dbReference>
<sequence length="323" mass="37639">MCDYSASTCNMTFQNVLAEVSFDGKIFLQEHINGCLENRPLKKIFFKGFVPMLCSRAIGNMSELEEISLDGVGLHYVQPFYRKLPNLKRVKISFNPLYLIRAYVFSEIKLDTLDLSYNMIKLLGIMVFQHTEVNVLDLSHNRLESISKMTFINAKISELHIENNRIMYLADDVFREMDRIKKIYLNNNNIHHIQDYTFKNLGPIYLDLHGNDLLQINFLNGALLKHLDVSFNKISYLSLDNSTSIESMQVCPNPWHCQCLKEFWKYAENHNITIVDSSIQYDTKPICIAASLECVNNYAYDVVRDLYFKKFNYFLFLDGARLP</sequence>
<dbReference type="InterPro" id="IPR001611">
    <property type="entry name" value="Leu-rich_rpt"/>
</dbReference>
<dbReference type="PANTHER" id="PTHR24366">
    <property type="entry name" value="IG(IMMUNOGLOBULIN) AND LRR(LEUCINE RICH REPEAT) DOMAINS"/>
    <property type="match status" value="1"/>
</dbReference>
<keyword evidence="4" id="KW-1185">Reference proteome</keyword>
<dbReference type="InterPro" id="IPR032675">
    <property type="entry name" value="LRR_dom_sf"/>
</dbReference>
<evidence type="ECO:0000313" key="3">
    <source>
        <dbReference type="EMBL" id="KAK9717831.1"/>
    </source>
</evidence>
<protein>
    <submittedName>
        <fullName evidence="3">BspA type Leucine rich repeat region (6 copies)</fullName>
    </submittedName>
</protein>
<dbReference type="InterPro" id="IPR026906">
    <property type="entry name" value="LRR_5"/>
</dbReference>
<proteinExistence type="predicted"/>
<comment type="caution">
    <text evidence="3">The sequence shown here is derived from an EMBL/GenBank/DDBJ whole genome shotgun (WGS) entry which is preliminary data.</text>
</comment>
<dbReference type="AlphaFoldDB" id="A0AAW1KHM5"/>
<reference evidence="3 4" key="1">
    <citation type="journal article" date="2024" name="BMC Genomics">
        <title>De novo assembly and annotation of Popillia japonica's genome with initial clues to its potential as an invasive pest.</title>
        <authorList>
            <person name="Cucini C."/>
            <person name="Boschi S."/>
            <person name="Funari R."/>
            <person name="Cardaioli E."/>
            <person name="Iannotti N."/>
            <person name="Marturano G."/>
            <person name="Paoli F."/>
            <person name="Bruttini M."/>
            <person name="Carapelli A."/>
            <person name="Frati F."/>
            <person name="Nardi F."/>
        </authorList>
    </citation>
    <scope>NUCLEOTIDE SEQUENCE [LARGE SCALE GENOMIC DNA]</scope>
    <source>
        <strain evidence="3">DMR45628</strain>
    </source>
</reference>
<organism evidence="3 4">
    <name type="scientific">Popillia japonica</name>
    <name type="common">Japanese beetle</name>
    <dbReference type="NCBI Taxonomy" id="7064"/>
    <lineage>
        <taxon>Eukaryota</taxon>
        <taxon>Metazoa</taxon>
        <taxon>Ecdysozoa</taxon>
        <taxon>Arthropoda</taxon>
        <taxon>Hexapoda</taxon>
        <taxon>Insecta</taxon>
        <taxon>Pterygota</taxon>
        <taxon>Neoptera</taxon>
        <taxon>Endopterygota</taxon>
        <taxon>Coleoptera</taxon>
        <taxon>Polyphaga</taxon>
        <taxon>Scarabaeiformia</taxon>
        <taxon>Scarabaeidae</taxon>
        <taxon>Rutelinae</taxon>
        <taxon>Popillia</taxon>
    </lineage>
</organism>
<evidence type="ECO:0000256" key="1">
    <source>
        <dbReference type="ARBA" id="ARBA00022614"/>
    </source>
</evidence>
<evidence type="ECO:0000256" key="2">
    <source>
        <dbReference type="ARBA" id="ARBA00022737"/>
    </source>
</evidence>
<dbReference type="Pfam" id="PF13306">
    <property type="entry name" value="LRR_5"/>
    <property type="match status" value="1"/>
</dbReference>
<dbReference type="Gene3D" id="3.80.10.10">
    <property type="entry name" value="Ribonuclease Inhibitor"/>
    <property type="match status" value="1"/>
</dbReference>
<accession>A0AAW1KHM5</accession>
<keyword evidence="1" id="KW-0433">Leucine-rich repeat</keyword>
<name>A0AAW1KHM5_POPJA</name>
<dbReference type="InterPro" id="IPR003591">
    <property type="entry name" value="Leu-rich_rpt_typical-subtyp"/>
</dbReference>
<dbReference type="SMART" id="SM00369">
    <property type="entry name" value="LRR_TYP"/>
    <property type="match status" value="5"/>
</dbReference>
<dbReference type="EMBL" id="JASPKY010000236">
    <property type="protein sequence ID" value="KAK9717831.1"/>
    <property type="molecule type" value="Genomic_DNA"/>
</dbReference>
<dbReference type="PANTHER" id="PTHR24366:SF96">
    <property type="entry name" value="LEUCINE RICH REPEAT CONTAINING 53"/>
    <property type="match status" value="1"/>
</dbReference>
<keyword evidence="2" id="KW-0677">Repeat</keyword>